<organism evidence="4 5">
    <name type="scientific">Mesorhizobium zhangyense</name>
    <dbReference type="NCBI Taxonomy" id="1776730"/>
    <lineage>
        <taxon>Bacteria</taxon>
        <taxon>Pseudomonadati</taxon>
        <taxon>Pseudomonadota</taxon>
        <taxon>Alphaproteobacteria</taxon>
        <taxon>Hyphomicrobiales</taxon>
        <taxon>Phyllobacteriaceae</taxon>
        <taxon>Mesorhizobium</taxon>
    </lineage>
</organism>
<comment type="caution">
    <text evidence="4">The sequence shown here is derived from an EMBL/GenBank/DDBJ whole genome shotgun (WGS) entry which is preliminary data.</text>
</comment>
<dbReference type="GO" id="GO:0016746">
    <property type="term" value="F:acyltransferase activity"/>
    <property type="evidence" value="ECO:0007669"/>
    <property type="project" value="UniProtKB-UniRule"/>
</dbReference>
<evidence type="ECO:0000313" key="5">
    <source>
        <dbReference type="Proteomes" id="UP000481252"/>
    </source>
</evidence>
<keyword evidence="2" id="KW-0963">Cytoplasm</keyword>
<keyword evidence="2 4" id="KW-0012">Acyltransferase</keyword>
<dbReference type="Pfam" id="PF02794">
    <property type="entry name" value="HlyC"/>
    <property type="match status" value="1"/>
</dbReference>
<dbReference type="Proteomes" id="UP000481252">
    <property type="component" value="Unassembled WGS sequence"/>
</dbReference>
<feature type="region of interest" description="Disordered" evidence="3">
    <location>
        <begin position="1"/>
        <end position="23"/>
    </location>
</feature>
<evidence type="ECO:0000313" key="4">
    <source>
        <dbReference type="EMBL" id="NGN45007.1"/>
    </source>
</evidence>
<dbReference type="EC" id="2.3.1.-" evidence="2"/>
<proteinExistence type="inferred from homology"/>
<keyword evidence="5" id="KW-1185">Reference proteome</keyword>
<dbReference type="GO" id="GO:0005737">
    <property type="term" value="C:cytoplasm"/>
    <property type="evidence" value="ECO:0007669"/>
    <property type="project" value="UniProtKB-SubCell"/>
</dbReference>
<keyword evidence="2" id="KW-0204">Cytolysis</keyword>
<evidence type="ECO:0000256" key="1">
    <source>
        <dbReference type="ARBA" id="ARBA00005686"/>
    </source>
</evidence>
<evidence type="ECO:0000256" key="2">
    <source>
        <dbReference type="RuleBase" id="RU368102"/>
    </source>
</evidence>
<sequence length="154" mass="17094">MTTKKSEKKSRATVGSEKVSEPVDPVAGKSVAEIFGEIVWLMSQDKEARELSIKDLEWLVMPPILLKQFYIKYAPVPGGRTVKGELVRSVADNRNLALQPVAVELYAMCSDMVAAGLNARPQSKSKLIPSDWRSGNKKMIIYRTQLAQNLSTKT</sequence>
<comment type="similarity">
    <text evidence="1 2">Belongs to the RTX toxin acyltransferase family.</text>
</comment>
<dbReference type="EMBL" id="JAAKZG010000023">
    <property type="protein sequence ID" value="NGN45007.1"/>
    <property type="molecule type" value="Genomic_DNA"/>
</dbReference>
<gene>
    <name evidence="4" type="ORF">G6N74_28530</name>
</gene>
<dbReference type="GO" id="GO:0031640">
    <property type="term" value="P:killing of cells of another organism"/>
    <property type="evidence" value="ECO:0007669"/>
    <property type="project" value="UniProtKB-KW"/>
</dbReference>
<accession>A0A7C9VFN9</accession>
<dbReference type="RefSeq" id="WP_165121378.1">
    <property type="nucleotide sequence ID" value="NZ_JAAKZG010000023.1"/>
</dbReference>
<protein>
    <recommendedName>
        <fullName evidence="2">RTX toxin-activating lysine-acyltransferase</fullName>
        <ecNumber evidence="2">2.3.1.-</ecNumber>
    </recommendedName>
</protein>
<evidence type="ECO:0000256" key="3">
    <source>
        <dbReference type="SAM" id="MobiDB-lite"/>
    </source>
</evidence>
<comment type="function">
    <text evidence="2">Involved in fatty acylation of protoxin at internal lysine residues, thereby converting it to the active toxin.</text>
</comment>
<reference evidence="4 5" key="1">
    <citation type="submission" date="2020-02" db="EMBL/GenBank/DDBJ databases">
        <title>Genome sequence of the type strain CGMCC 1.15528 of Mesorhizobium zhangyense.</title>
        <authorList>
            <person name="Gao J."/>
            <person name="Sun J."/>
        </authorList>
    </citation>
    <scope>NUCLEOTIDE SEQUENCE [LARGE SCALE GENOMIC DNA]</scope>
    <source>
        <strain evidence="4 5">CGMCC 1.15528</strain>
    </source>
</reference>
<dbReference type="AlphaFoldDB" id="A0A7C9VFN9"/>
<keyword evidence="2 4" id="KW-0808">Transferase</keyword>
<dbReference type="GO" id="GO:0009404">
    <property type="term" value="P:toxin metabolic process"/>
    <property type="evidence" value="ECO:0007669"/>
    <property type="project" value="UniProtKB-UniRule"/>
</dbReference>
<dbReference type="InterPro" id="IPR003996">
    <property type="entry name" value="RTX_toxin-activating_protC_bac"/>
</dbReference>
<comment type="subcellular location">
    <subcellularLocation>
        <location evidence="2">Cytoplasm</location>
    </subcellularLocation>
</comment>
<name>A0A7C9VFN9_9HYPH</name>